<evidence type="ECO:0000313" key="1">
    <source>
        <dbReference type="EMBL" id="RIT28651.1"/>
    </source>
</evidence>
<gene>
    <name evidence="1" type="ORF">D2E76_27325</name>
</gene>
<dbReference type="Proteomes" id="UP000284557">
    <property type="component" value="Unassembled WGS sequence"/>
</dbReference>
<dbReference type="AlphaFoldDB" id="A0ABD7HG65"/>
<dbReference type="EMBL" id="QXBN01000050">
    <property type="protein sequence ID" value="RIT28651.1"/>
    <property type="molecule type" value="Genomic_DNA"/>
</dbReference>
<dbReference type="RefSeq" id="WP_147382367.1">
    <property type="nucleotide sequence ID" value="NZ_QXBN01000050.1"/>
</dbReference>
<protein>
    <submittedName>
        <fullName evidence="1">Uncharacterized protein</fullName>
    </submittedName>
</protein>
<reference evidence="1 2" key="1">
    <citation type="submission" date="2018-08" db="EMBL/GenBank/DDBJ databases">
        <title>Linezolid Resistance in Mycobacterium abscessus: MIC Distribution and Comprehensive Investigation of Resistance Mechanisms.</title>
        <authorList>
            <person name="Ye M."/>
            <person name="Xu L."/>
            <person name="Zou Y."/>
            <person name="Li B."/>
            <person name="Guo Q."/>
            <person name="Zhang Y."/>
            <person name="Zhan M."/>
            <person name="Xu B."/>
            <person name="Yu F."/>
            <person name="Zhang Z."/>
            <person name="Chu H."/>
        </authorList>
    </citation>
    <scope>NUCLEOTIDE SEQUENCE [LARGE SCALE GENOMIC DNA]</scope>
    <source>
        <strain evidence="1 2">G143</strain>
    </source>
</reference>
<organism evidence="1 2">
    <name type="scientific">Mycobacteroides abscessus</name>
    <dbReference type="NCBI Taxonomy" id="36809"/>
    <lineage>
        <taxon>Bacteria</taxon>
        <taxon>Bacillati</taxon>
        <taxon>Actinomycetota</taxon>
        <taxon>Actinomycetes</taxon>
        <taxon>Mycobacteriales</taxon>
        <taxon>Mycobacteriaceae</taxon>
        <taxon>Mycobacteroides</taxon>
    </lineage>
</organism>
<proteinExistence type="predicted"/>
<accession>A0ABD7HG65</accession>
<comment type="caution">
    <text evidence="1">The sequence shown here is derived from an EMBL/GenBank/DDBJ whole genome shotgun (WGS) entry which is preliminary data.</text>
</comment>
<sequence length="90" mass="9679">MAPTPQIRRRVPIQQTLRNITRLPVKTPIEELMTQALSETQADQDEEALTATQQLAATLGRAAGATEHSAIPLNGDPILNIVKSALGVAR</sequence>
<evidence type="ECO:0000313" key="2">
    <source>
        <dbReference type="Proteomes" id="UP000284557"/>
    </source>
</evidence>
<name>A0ABD7HG65_9MYCO</name>